<evidence type="ECO:0000256" key="2">
    <source>
        <dbReference type="ARBA" id="ARBA00022490"/>
    </source>
</evidence>
<evidence type="ECO:0000256" key="5">
    <source>
        <dbReference type="ARBA" id="ARBA00022763"/>
    </source>
</evidence>
<dbReference type="SUPFAM" id="SSF53155">
    <property type="entry name" value="Methylated DNA-protein cysteine methyltransferase domain"/>
    <property type="match status" value="1"/>
</dbReference>
<dbReference type="RefSeq" id="WP_069467742.1">
    <property type="nucleotide sequence ID" value="NZ_FODD01000001.1"/>
</dbReference>
<evidence type="ECO:0000256" key="3">
    <source>
        <dbReference type="ARBA" id="ARBA00022603"/>
    </source>
</evidence>
<keyword evidence="6 8" id="KW-0234">DNA repair</keyword>
<dbReference type="Proteomes" id="UP000181951">
    <property type="component" value="Unassembled WGS sequence"/>
</dbReference>
<evidence type="ECO:0000259" key="9">
    <source>
        <dbReference type="Pfam" id="PF01035"/>
    </source>
</evidence>
<feature type="active site" description="Nucleophile; methyl group acceptor" evidence="8">
    <location>
        <position position="143"/>
    </location>
</feature>
<dbReference type="Pfam" id="PF02870">
    <property type="entry name" value="Methyltransf_1N"/>
    <property type="match status" value="1"/>
</dbReference>
<comment type="similarity">
    <text evidence="8">Belongs to the MGMT family.</text>
</comment>
<dbReference type="InterPro" id="IPR008332">
    <property type="entry name" value="MethylG_MeTrfase_N"/>
</dbReference>
<keyword evidence="5 8" id="KW-0227">DNA damage</keyword>
<dbReference type="PANTHER" id="PTHR10815">
    <property type="entry name" value="METHYLATED-DNA--PROTEIN-CYSTEINE METHYLTRANSFERASE"/>
    <property type="match status" value="1"/>
</dbReference>
<keyword evidence="12" id="KW-1185">Reference proteome</keyword>
<dbReference type="GO" id="GO:0005737">
    <property type="term" value="C:cytoplasm"/>
    <property type="evidence" value="ECO:0007669"/>
    <property type="project" value="UniProtKB-SubCell"/>
</dbReference>
<gene>
    <name evidence="11" type="ORF">SAMN05216267_1001258</name>
</gene>
<evidence type="ECO:0000313" key="11">
    <source>
        <dbReference type="EMBL" id="SEN09843.1"/>
    </source>
</evidence>
<keyword evidence="2 8" id="KW-0963">Cytoplasm</keyword>
<dbReference type="InterPro" id="IPR001497">
    <property type="entry name" value="MethylDNA_cys_MeTrfase_AS"/>
</dbReference>
<evidence type="ECO:0000256" key="4">
    <source>
        <dbReference type="ARBA" id="ARBA00022679"/>
    </source>
</evidence>
<dbReference type="HAMAP" id="MF_00772">
    <property type="entry name" value="OGT"/>
    <property type="match status" value="1"/>
</dbReference>
<dbReference type="OrthoDB" id="9802228at2"/>
<dbReference type="EMBL" id="FODD01000001">
    <property type="protein sequence ID" value="SEN09843.1"/>
    <property type="molecule type" value="Genomic_DNA"/>
</dbReference>
<evidence type="ECO:0000256" key="7">
    <source>
        <dbReference type="ARBA" id="ARBA00049348"/>
    </source>
</evidence>
<evidence type="ECO:0000259" key="10">
    <source>
        <dbReference type="Pfam" id="PF02870"/>
    </source>
</evidence>
<keyword evidence="4 8" id="KW-0808">Transferase</keyword>
<evidence type="ECO:0000256" key="8">
    <source>
        <dbReference type="HAMAP-Rule" id="MF_00772"/>
    </source>
</evidence>
<accession>A0A1H8DRK4</accession>
<comment type="function">
    <text evidence="8">Involved in the cellular defense against the biological effects of O6-methylguanine (O6-MeG) and O4-methylthymine (O4-MeT) in DNA. Repairs the methylated nucleobase in DNA by stoichiometrically transferring the methyl group to a cysteine residue in the enzyme. This is a suicide reaction: the enzyme is irreversibly inactivated.</text>
</comment>
<dbReference type="GO" id="GO:0003908">
    <property type="term" value="F:methylated-DNA-[protein]-cysteine S-methyltransferase activity"/>
    <property type="evidence" value="ECO:0007669"/>
    <property type="project" value="UniProtKB-UniRule"/>
</dbReference>
<sequence length="179" mass="19140">MTTTTTDPTTGTNTPAVVHTVVDSPCGPLTLVALEGELAGLYMTQQRHRPSEETFGPRADLPVFDEVTTQLTEYFDGGRTGFDLDLRLSGTPFQQRVWAALRDIPYGETVSYGELAIALGQPGASRAVGLANGKNPVGIIVPCHRVIGANGSLTGYGGGLDRKRWLLAFERGLLQPTLI</sequence>
<keyword evidence="3 8" id="KW-0489">Methyltransferase</keyword>
<dbReference type="CDD" id="cd06445">
    <property type="entry name" value="ATase"/>
    <property type="match status" value="1"/>
</dbReference>
<comment type="subcellular location">
    <subcellularLocation>
        <location evidence="8">Cytoplasm</location>
    </subcellularLocation>
</comment>
<feature type="domain" description="Methylated-DNA-[protein]-cysteine S-methyltransferase DNA binding" evidence="9">
    <location>
        <begin position="92"/>
        <end position="171"/>
    </location>
</feature>
<comment type="catalytic activity">
    <reaction evidence="7 8">
        <text>a 6-O-methyl-2'-deoxyguanosine in DNA + L-cysteinyl-[protein] = S-methyl-L-cysteinyl-[protein] + a 2'-deoxyguanosine in DNA</text>
        <dbReference type="Rhea" id="RHEA:24000"/>
        <dbReference type="Rhea" id="RHEA-COMP:10131"/>
        <dbReference type="Rhea" id="RHEA-COMP:10132"/>
        <dbReference type="Rhea" id="RHEA-COMP:11367"/>
        <dbReference type="Rhea" id="RHEA-COMP:11368"/>
        <dbReference type="ChEBI" id="CHEBI:29950"/>
        <dbReference type="ChEBI" id="CHEBI:82612"/>
        <dbReference type="ChEBI" id="CHEBI:85445"/>
        <dbReference type="ChEBI" id="CHEBI:85448"/>
        <dbReference type="EC" id="2.1.1.63"/>
    </reaction>
</comment>
<dbReference type="Pfam" id="PF01035">
    <property type="entry name" value="DNA_binding_1"/>
    <property type="match status" value="1"/>
</dbReference>
<dbReference type="GO" id="GO:0006307">
    <property type="term" value="P:DNA alkylation repair"/>
    <property type="evidence" value="ECO:0007669"/>
    <property type="project" value="UniProtKB-UniRule"/>
</dbReference>
<dbReference type="STRING" id="310780.SAMN05216267_1001258"/>
<protein>
    <recommendedName>
        <fullName evidence="8">Methylated-DNA--protein-cysteine methyltransferase</fullName>
        <ecNumber evidence="8">2.1.1.63</ecNumber>
    </recommendedName>
    <alternativeName>
        <fullName evidence="8">6-O-methylguanine-DNA methyltransferase</fullName>
        <shortName evidence="8">MGMT</shortName>
    </alternativeName>
    <alternativeName>
        <fullName evidence="8">O-6-methylguanine-DNA-alkyltransferase</fullName>
    </alternativeName>
</protein>
<dbReference type="InterPro" id="IPR036388">
    <property type="entry name" value="WH-like_DNA-bd_sf"/>
</dbReference>
<evidence type="ECO:0000256" key="1">
    <source>
        <dbReference type="ARBA" id="ARBA00001286"/>
    </source>
</evidence>
<dbReference type="Gene3D" id="1.10.10.10">
    <property type="entry name" value="Winged helix-like DNA-binding domain superfamily/Winged helix DNA-binding domain"/>
    <property type="match status" value="1"/>
</dbReference>
<dbReference type="NCBIfam" id="TIGR00589">
    <property type="entry name" value="ogt"/>
    <property type="match status" value="1"/>
</dbReference>
<dbReference type="InterPro" id="IPR014048">
    <property type="entry name" value="MethylDNA_cys_MeTrfase_DNA-bd"/>
</dbReference>
<dbReference type="GO" id="GO:0032259">
    <property type="term" value="P:methylation"/>
    <property type="evidence" value="ECO:0007669"/>
    <property type="project" value="UniProtKB-KW"/>
</dbReference>
<dbReference type="InterPro" id="IPR036631">
    <property type="entry name" value="MGMT_N_sf"/>
</dbReference>
<dbReference type="SUPFAM" id="SSF46767">
    <property type="entry name" value="Methylated DNA-protein cysteine methyltransferase, C-terminal domain"/>
    <property type="match status" value="1"/>
</dbReference>
<dbReference type="FunFam" id="1.10.10.10:FF:000337">
    <property type="entry name" value="Methylated-DNA--protein-cysteine methyltransferase"/>
    <property type="match status" value="1"/>
</dbReference>
<evidence type="ECO:0000313" key="12">
    <source>
        <dbReference type="Proteomes" id="UP000181951"/>
    </source>
</evidence>
<comment type="catalytic activity">
    <reaction evidence="1 8">
        <text>a 4-O-methyl-thymidine in DNA + L-cysteinyl-[protein] = a thymidine in DNA + S-methyl-L-cysteinyl-[protein]</text>
        <dbReference type="Rhea" id="RHEA:53428"/>
        <dbReference type="Rhea" id="RHEA-COMP:10131"/>
        <dbReference type="Rhea" id="RHEA-COMP:10132"/>
        <dbReference type="Rhea" id="RHEA-COMP:13555"/>
        <dbReference type="Rhea" id="RHEA-COMP:13556"/>
        <dbReference type="ChEBI" id="CHEBI:29950"/>
        <dbReference type="ChEBI" id="CHEBI:82612"/>
        <dbReference type="ChEBI" id="CHEBI:137386"/>
        <dbReference type="ChEBI" id="CHEBI:137387"/>
        <dbReference type="EC" id="2.1.1.63"/>
    </reaction>
</comment>
<feature type="domain" description="Methylguanine DNA methyltransferase ribonuclease-like" evidence="10">
    <location>
        <begin position="17"/>
        <end position="87"/>
    </location>
</feature>
<dbReference type="InterPro" id="IPR023546">
    <property type="entry name" value="MGMT"/>
</dbReference>
<reference evidence="11 12" key="1">
    <citation type="submission" date="2016-10" db="EMBL/GenBank/DDBJ databases">
        <authorList>
            <person name="de Groot N.N."/>
        </authorList>
    </citation>
    <scope>NUCLEOTIDE SEQUENCE [LARGE SCALE GENOMIC DNA]</scope>
    <source>
        <strain evidence="11 12">CGMCC 4.2026</strain>
    </source>
</reference>
<dbReference type="PROSITE" id="PS00374">
    <property type="entry name" value="MGMT"/>
    <property type="match status" value="1"/>
</dbReference>
<evidence type="ECO:0000256" key="6">
    <source>
        <dbReference type="ARBA" id="ARBA00023204"/>
    </source>
</evidence>
<proteinExistence type="inferred from homology"/>
<dbReference type="EC" id="2.1.1.63" evidence="8"/>
<organism evidence="11 12">
    <name type="scientific">Actinacidiphila rubida</name>
    <dbReference type="NCBI Taxonomy" id="310780"/>
    <lineage>
        <taxon>Bacteria</taxon>
        <taxon>Bacillati</taxon>
        <taxon>Actinomycetota</taxon>
        <taxon>Actinomycetes</taxon>
        <taxon>Kitasatosporales</taxon>
        <taxon>Streptomycetaceae</taxon>
        <taxon>Actinacidiphila</taxon>
    </lineage>
</organism>
<dbReference type="AlphaFoldDB" id="A0A1H8DRK4"/>
<dbReference type="Gene3D" id="3.30.160.70">
    <property type="entry name" value="Methylated DNA-protein cysteine methyltransferase domain"/>
    <property type="match status" value="1"/>
</dbReference>
<name>A0A1H8DRK4_9ACTN</name>
<dbReference type="InterPro" id="IPR036217">
    <property type="entry name" value="MethylDNA_cys_MeTrfase_DNAb"/>
</dbReference>
<dbReference type="PANTHER" id="PTHR10815:SF5">
    <property type="entry name" value="METHYLATED-DNA--PROTEIN-CYSTEINE METHYLTRANSFERASE"/>
    <property type="match status" value="1"/>
</dbReference>
<comment type="miscellaneous">
    <text evidence="8">This enzyme catalyzes only one turnover and therefore is not strictly catalytic. According to one definition, an enzyme is a biocatalyst that acts repeatedly and over many reaction cycles.</text>
</comment>